<evidence type="ECO:0000256" key="1">
    <source>
        <dbReference type="ARBA" id="ARBA00022649"/>
    </source>
</evidence>
<sequence length="88" mass="9723">MTCVKYAHIYAHMPATSRKSTNLSLDATLLQEARALKVNLSRAAERGVRAAVAEARTAAWQAENRGALESSNSYVETHGLPLDRHRNF</sequence>
<organism evidence="2 3">
    <name type="scientific">Roseobacter sinensis</name>
    <dbReference type="NCBI Taxonomy" id="2931391"/>
    <lineage>
        <taxon>Bacteria</taxon>
        <taxon>Pseudomonadati</taxon>
        <taxon>Pseudomonadota</taxon>
        <taxon>Alphaproteobacteria</taxon>
        <taxon>Rhodobacterales</taxon>
        <taxon>Roseobacteraceae</taxon>
        <taxon>Roseobacter</taxon>
    </lineage>
</organism>
<comment type="caution">
    <text evidence="2">The sequence shown here is derived from an EMBL/GenBank/DDBJ whole genome shotgun (WGS) entry which is preliminary data.</text>
</comment>
<dbReference type="EMBL" id="JALIEB010000023">
    <property type="protein sequence ID" value="MCV3273960.1"/>
    <property type="molecule type" value="Genomic_DNA"/>
</dbReference>
<proteinExistence type="predicted"/>
<reference evidence="2 3" key="1">
    <citation type="submission" date="2022-04" db="EMBL/GenBank/DDBJ databases">
        <title>Roseobacter sp. WL0113 is a bacterium isolated from neritic sediment.</title>
        <authorList>
            <person name="Wang L."/>
            <person name="He W."/>
            <person name="Zhang D.-F."/>
        </authorList>
    </citation>
    <scope>NUCLEOTIDE SEQUENCE [LARGE SCALE GENOMIC DNA]</scope>
    <source>
        <strain evidence="2 3">WL0113</strain>
    </source>
</reference>
<gene>
    <name evidence="2" type="ORF">MUB52_21200</name>
</gene>
<dbReference type="RefSeq" id="WP_263846165.1">
    <property type="nucleotide sequence ID" value="NZ_JALIEB010000023.1"/>
</dbReference>
<dbReference type="InterPro" id="IPR009956">
    <property type="entry name" value="Post-segregation_anti-tox_CcdA"/>
</dbReference>
<evidence type="ECO:0000313" key="2">
    <source>
        <dbReference type="EMBL" id="MCV3273960.1"/>
    </source>
</evidence>
<keyword evidence="1" id="KW-1277">Toxin-antitoxin system</keyword>
<name>A0ABT3BK52_9RHOB</name>
<protein>
    <submittedName>
        <fullName evidence="2">Type II toxin-antitoxin system CcdA family antitoxin</fullName>
    </submittedName>
</protein>
<dbReference type="Proteomes" id="UP001208690">
    <property type="component" value="Unassembled WGS sequence"/>
</dbReference>
<accession>A0ABT3BK52</accession>
<keyword evidence="3" id="KW-1185">Reference proteome</keyword>
<dbReference type="Pfam" id="PF07362">
    <property type="entry name" value="CcdA"/>
    <property type="match status" value="1"/>
</dbReference>
<evidence type="ECO:0000313" key="3">
    <source>
        <dbReference type="Proteomes" id="UP001208690"/>
    </source>
</evidence>